<dbReference type="AlphaFoldDB" id="A0A2P5BMM9"/>
<dbReference type="OrthoDB" id="191139at2759"/>
<protein>
    <submittedName>
        <fullName evidence="3">Uncharacterized protein</fullName>
    </submittedName>
</protein>
<gene>
    <name evidence="3" type="ORF">PanWU01x14_226850</name>
</gene>
<sequence>MTLIVGANLLTGLRRSEVGVAVMAGIIAGRYVVMPMVRGVAIVKAALHFGWLDPICYYANSYIDASVLSHRQ</sequence>
<evidence type="ECO:0000313" key="4">
    <source>
        <dbReference type="Proteomes" id="UP000237105"/>
    </source>
</evidence>
<evidence type="ECO:0000256" key="1">
    <source>
        <dbReference type="ARBA" id="ARBA00004308"/>
    </source>
</evidence>
<evidence type="ECO:0000313" key="3">
    <source>
        <dbReference type="EMBL" id="PON50048.1"/>
    </source>
</evidence>
<dbReference type="Proteomes" id="UP000237105">
    <property type="component" value="Unassembled WGS sequence"/>
</dbReference>
<keyword evidence="2" id="KW-0813">Transport</keyword>
<dbReference type="PANTHER" id="PTHR31651">
    <property type="match status" value="1"/>
</dbReference>
<organism evidence="3 4">
    <name type="scientific">Parasponia andersonii</name>
    <name type="common">Sponia andersonii</name>
    <dbReference type="NCBI Taxonomy" id="3476"/>
    <lineage>
        <taxon>Eukaryota</taxon>
        <taxon>Viridiplantae</taxon>
        <taxon>Streptophyta</taxon>
        <taxon>Embryophyta</taxon>
        <taxon>Tracheophyta</taxon>
        <taxon>Spermatophyta</taxon>
        <taxon>Magnoliopsida</taxon>
        <taxon>eudicotyledons</taxon>
        <taxon>Gunneridae</taxon>
        <taxon>Pentapetalae</taxon>
        <taxon>rosids</taxon>
        <taxon>fabids</taxon>
        <taxon>Rosales</taxon>
        <taxon>Cannabaceae</taxon>
        <taxon>Parasponia</taxon>
    </lineage>
</organism>
<dbReference type="EMBL" id="JXTB01000251">
    <property type="protein sequence ID" value="PON50048.1"/>
    <property type="molecule type" value="Genomic_DNA"/>
</dbReference>
<comment type="caution">
    <text evidence="3">The sequence shown here is derived from an EMBL/GenBank/DDBJ whole genome shotgun (WGS) entry which is preliminary data.</text>
</comment>
<reference evidence="4" key="1">
    <citation type="submission" date="2016-06" db="EMBL/GenBank/DDBJ databases">
        <title>Parallel loss of symbiosis genes in relatives of nitrogen-fixing non-legume Parasponia.</title>
        <authorList>
            <person name="Van Velzen R."/>
            <person name="Holmer R."/>
            <person name="Bu F."/>
            <person name="Rutten L."/>
            <person name="Van Zeijl A."/>
            <person name="Liu W."/>
            <person name="Santuari L."/>
            <person name="Cao Q."/>
            <person name="Sharma T."/>
            <person name="Shen D."/>
            <person name="Roswanjaya Y."/>
            <person name="Wardhani T."/>
            <person name="Kalhor M.S."/>
            <person name="Jansen J."/>
            <person name="Van den Hoogen J."/>
            <person name="Gungor B."/>
            <person name="Hartog M."/>
            <person name="Hontelez J."/>
            <person name="Verver J."/>
            <person name="Yang W.-C."/>
            <person name="Schijlen E."/>
            <person name="Repin R."/>
            <person name="Schilthuizen M."/>
            <person name="Schranz E."/>
            <person name="Heidstra R."/>
            <person name="Miyata K."/>
            <person name="Fedorova E."/>
            <person name="Kohlen W."/>
            <person name="Bisseling T."/>
            <person name="Smit S."/>
            <person name="Geurts R."/>
        </authorList>
    </citation>
    <scope>NUCLEOTIDE SEQUENCE [LARGE SCALE GENOMIC DNA]</scope>
    <source>
        <strain evidence="4">cv. WU1-14</strain>
    </source>
</reference>
<accession>A0A2P5BMM9</accession>
<comment type="subcellular location">
    <subcellularLocation>
        <location evidence="1">Endomembrane system</location>
    </subcellularLocation>
</comment>
<dbReference type="InterPro" id="IPR045033">
    <property type="entry name" value="PILS1/3/4/5/7"/>
</dbReference>
<name>A0A2P5BMM9_PARAD</name>
<dbReference type="GO" id="GO:0012505">
    <property type="term" value="C:endomembrane system"/>
    <property type="evidence" value="ECO:0007669"/>
    <property type="project" value="UniProtKB-SubCell"/>
</dbReference>
<keyword evidence="4" id="KW-1185">Reference proteome</keyword>
<dbReference type="GO" id="GO:0080162">
    <property type="term" value="P:endoplasmic reticulum to cytosol auxin transport"/>
    <property type="evidence" value="ECO:0007669"/>
    <property type="project" value="InterPro"/>
</dbReference>
<dbReference type="PANTHER" id="PTHR31651:SF6">
    <property type="entry name" value="PROTEIN PIN-LIKES 1-LIKE"/>
    <property type="match status" value="1"/>
</dbReference>
<evidence type="ECO:0000256" key="2">
    <source>
        <dbReference type="ARBA" id="ARBA00022448"/>
    </source>
</evidence>
<proteinExistence type="predicted"/>